<dbReference type="GO" id="GO:0020037">
    <property type="term" value="F:heme binding"/>
    <property type="evidence" value="ECO:0007669"/>
    <property type="project" value="InterPro"/>
</dbReference>
<keyword evidence="4 19" id="KW-0813">Transport</keyword>
<keyword evidence="25" id="KW-1185">Reference proteome</keyword>
<protein>
    <recommendedName>
        <fullName evidence="19">Cbb3-type cytochrome c oxidase subunit</fullName>
    </recommendedName>
</protein>
<evidence type="ECO:0000256" key="7">
    <source>
        <dbReference type="ARBA" id="ARBA00022617"/>
    </source>
</evidence>
<comment type="function">
    <text evidence="19">C-type cytochrome. Part of the cbb3-type cytochrome c oxidase complex.</text>
</comment>
<evidence type="ECO:0000313" key="24">
    <source>
        <dbReference type="EMBL" id="MCE7510172.1"/>
    </source>
</evidence>
<dbReference type="NCBIfam" id="TIGR00782">
    <property type="entry name" value="ccoP"/>
    <property type="match status" value="1"/>
</dbReference>
<feature type="binding site" description="axial binding residue" evidence="20">
    <location>
        <position position="234"/>
    </location>
    <ligand>
        <name>heme c</name>
        <dbReference type="ChEBI" id="CHEBI:61717"/>
        <label>2</label>
    </ligand>
    <ligandPart>
        <name>Fe</name>
        <dbReference type="ChEBI" id="CHEBI:18248"/>
    </ligandPart>
</feature>
<evidence type="ECO:0000256" key="2">
    <source>
        <dbReference type="ARBA" id="ARBA00004673"/>
    </source>
</evidence>
<evidence type="ECO:0000256" key="13">
    <source>
        <dbReference type="ARBA" id="ARBA00022982"/>
    </source>
</evidence>
<proteinExistence type="inferred from homology"/>
<dbReference type="InterPro" id="IPR050597">
    <property type="entry name" value="Cytochrome_c_Oxidase_Subunit"/>
</dbReference>
<keyword evidence="12 19" id="KW-0375">Hydrogen ion transport</keyword>
<feature type="transmembrane region" description="Helical" evidence="22">
    <location>
        <begin position="57"/>
        <end position="79"/>
    </location>
</feature>
<evidence type="ECO:0000256" key="22">
    <source>
        <dbReference type="SAM" id="Phobius"/>
    </source>
</evidence>
<evidence type="ECO:0000256" key="6">
    <source>
        <dbReference type="ARBA" id="ARBA00022519"/>
    </source>
</evidence>
<keyword evidence="13 19" id="KW-0249">Electron transport</keyword>
<keyword evidence="14 22" id="KW-1133">Transmembrane helix</keyword>
<evidence type="ECO:0000256" key="17">
    <source>
        <dbReference type="ARBA" id="ARBA00023065"/>
    </source>
</evidence>
<feature type="binding site" description="covalent" evidence="21">
    <location>
        <position position="233"/>
    </location>
    <ligand>
        <name>heme c</name>
        <dbReference type="ChEBI" id="CHEBI:61717"/>
        <label>2</label>
    </ligand>
</feature>
<name>A0A9Q3W8B0_9GAMM</name>
<keyword evidence="6 19" id="KW-0997">Cell inner membrane</keyword>
<dbReference type="InterPro" id="IPR004678">
    <property type="entry name" value="Cyt_c_oxidase_cbb3_su3"/>
</dbReference>
<dbReference type="GO" id="GO:1902600">
    <property type="term" value="P:proton transmembrane transport"/>
    <property type="evidence" value="ECO:0007669"/>
    <property type="project" value="UniProtKB-KW"/>
</dbReference>
<dbReference type="GO" id="GO:0016491">
    <property type="term" value="F:oxidoreductase activity"/>
    <property type="evidence" value="ECO:0007669"/>
    <property type="project" value="UniProtKB-KW"/>
</dbReference>
<comment type="caution">
    <text evidence="24">The sequence shown here is derived from an EMBL/GenBank/DDBJ whole genome shotgun (WGS) entry which is preliminary data.</text>
</comment>
<dbReference type="Pfam" id="PF13442">
    <property type="entry name" value="Cytochrome_CBB3"/>
    <property type="match status" value="2"/>
</dbReference>
<evidence type="ECO:0000256" key="18">
    <source>
        <dbReference type="ARBA" id="ARBA00023136"/>
    </source>
</evidence>
<evidence type="ECO:0000256" key="16">
    <source>
        <dbReference type="ARBA" id="ARBA00023004"/>
    </source>
</evidence>
<evidence type="ECO:0000256" key="15">
    <source>
        <dbReference type="ARBA" id="ARBA00023002"/>
    </source>
</evidence>
<comment type="cofactor">
    <cofactor evidence="19 21">
        <name>heme c</name>
        <dbReference type="ChEBI" id="CHEBI:61717"/>
    </cofactor>
    <text evidence="19 21">Binds 2 heme C groups per subunit.</text>
</comment>
<feature type="domain" description="Cytochrome c" evidence="23">
    <location>
        <begin position="125"/>
        <end position="206"/>
    </location>
</feature>
<dbReference type="Gene3D" id="1.10.760.10">
    <property type="entry name" value="Cytochrome c-like domain"/>
    <property type="match status" value="2"/>
</dbReference>
<dbReference type="InterPro" id="IPR009056">
    <property type="entry name" value="Cyt_c-like_dom"/>
</dbReference>
<evidence type="ECO:0000256" key="14">
    <source>
        <dbReference type="ARBA" id="ARBA00022989"/>
    </source>
</evidence>
<dbReference type="KEGG" id="axe:P40_11020"/>
<evidence type="ECO:0000256" key="9">
    <source>
        <dbReference type="ARBA" id="ARBA00022692"/>
    </source>
</evidence>
<organism evidence="24 25">
    <name type="scientific">Alloalcanivorax xenomutans</name>
    <dbReference type="NCBI Taxonomy" id="1094342"/>
    <lineage>
        <taxon>Bacteria</taxon>
        <taxon>Pseudomonadati</taxon>
        <taxon>Pseudomonadota</taxon>
        <taxon>Gammaproteobacteria</taxon>
        <taxon>Oceanospirillales</taxon>
        <taxon>Alcanivoracaceae</taxon>
        <taxon>Alloalcanivorax</taxon>
    </lineage>
</organism>
<dbReference type="RefSeq" id="WP_022995064.1">
    <property type="nucleotide sequence ID" value="NZ_CBDDTQ010000005.1"/>
</dbReference>
<comment type="subcellular location">
    <subcellularLocation>
        <location evidence="1 19">Cell inner membrane</location>
    </subcellularLocation>
</comment>
<evidence type="ECO:0000256" key="12">
    <source>
        <dbReference type="ARBA" id="ARBA00022781"/>
    </source>
</evidence>
<keyword evidence="16 19" id="KW-0408">Iron</keyword>
<feature type="binding site" description="covalent" evidence="21">
    <location>
        <position position="138"/>
    </location>
    <ligand>
        <name>heme c</name>
        <dbReference type="ChEBI" id="CHEBI:61717"/>
        <label>1</label>
    </ligand>
</feature>
<evidence type="ECO:0000256" key="3">
    <source>
        <dbReference type="ARBA" id="ARBA00006113"/>
    </source>
</evidence>
<evidence type="ECO:0000259" key="23">
    <source>
        <dbReference type="PROSITE" id="PS51007"/>
    </source>
</evidence>
<sequence>MSDFWSGYIIFIVVLNLVGCAVLLFANSRLSAEEARQDTTGHKFDGIEERNQPLPRWWLFLFVGTLVFAVGYLVLYPGLGRFGGLLNWTSVTQWEQEVALVEKSSEPLFKEFAKVPVAELAHYPETRDVGGRLFAQNCAICHGSDARGARGYPNLTDDDWLYGGSPDAIVQTITSGRRGTMTPMAAAIGNSDEAVRDMAMYVQTLSRPDLKNKPEYRDAAERAEPRFQVCAACHGADATGNQMIGAPNLTDGIWLHGARLEDIETTIREGRQGHMPAHEGVLTPERIHVLAAYVYSLSMETEE</sequence>
<dbReference type="PANTHER" id="PTHR33751:SF1">
    <property type="entry name" value="CBB3-TYPE CYTOCHROME C OXIDASE SUBUNIT FIXP"/>
    <property type="match status" value="1"/>
</dbReference>
<keyword evidence="15 19" id="KW-0560">Oxidoreductase</keyword>
<keyword evidence="17 19" id="KW-0406">Ion transport</keyword>
<dbReference type="Proteomes" id="UP001107961">
    <property type="component" value="Unassembled WGS sequence"/>
</dbReference>
<feature type="binding site" description="covalent" evidence="21">
    <location>
        <position position="141"/>
    </location>
    <ligand>
        <name>heme c</name>
        <dbReference type="ChEBI" id="CHEBI:61717"/>
        <label>1</label>
    </ligand>
</feature>
<evidence type="ECO:0000256" key="8">
    <source>
        <dbReference type="ARBA" id="ARBA00022660"/>
    </source>
</evidence>
<dbReference type="GeneID" id="94686850"/>
<evidence type="ECO:0000256" key="1">
    <source>
        <dbReference type="ARBA" id="ARBA00004533"/>
    </source>
</evidence>
<evidence type="ECO:0000256" key="5">
    <source>
        <dbReference type="ARBA" id="ARBA00022475"/>
    </source>
</evidence>
<keyword evidence="8 19" id="KW-0679">Respiratory chain</keyword>
<dbReference type="GO" id="GO:0005886">
    <property type="term" value="C:plasma membrane"/>
    <property type="evidence" value="ECO:0007669"/>
    <property type="project" value="UniProtKB-SubCell"/>
</dbReference>
<feature type="binding site" description="covalent" evidence="21">
    <location>
        <position position="230"/>
    </location>
    <ligand>
        <name>heme c</name>
        <dbReference type="ChEBI" id="CHEBI:61717"/>
        <label>2</label>
    </ligand>
</feature>
<evidence type="ECO:0000256" key="10">
    <source>
        <dbReference type="ARBA" id="ARBA00022723"/>
    </source>
</evidence>
<keyword evidence="7 19" id="KW-0349">Heme</keyword>
<dbReference type="GO" id="GO:0046872">
    <property type="term" value="F:metal ion binding"/>
    <property type="evidence" value="ECO:0007669"/>
    <property type="project" value="UniProtKB-KW"/>
</dbReference>
<gene>
    <name evidence="24" type="primary">ccoP</name>
    <name evidence="24" type="ORF">LZG35_16155</name>
</gene>
<feature type="binding site" description="axial binding residue" evidence="20">
    <location>
        <position position="275"/>
    </location>
    <ligand>
        <name>heme c</name>
        <dbReference type="ChEBI" id="CHEBI:61717"/>
        <label>1</label>
    </ligand>
    <ligandPart>
        <name>Fe</name>
        <dbReference type="ChEBI" id="CHEBI:18248"/>
    </ligandPart>
</feature>
<dbReference type="Gene3D" id="6.10.280.130">
    <property type="match status" value="1"/>
</dbReference>
<keyword evidence="9 22" id="KW-0812">Transmembrane</keyword>
<dbReference type="InterPro" id="IPR038414">
    <property type="entry name" value="CcoP_N_sf"/>
</dbReference>
<evidence type="ECO:0000256" key="4">
    <source>
        <dbReference type="ARBA" id="ARBA00022448"/>
    </source>
</evidence>
<dbReference type="GO" id="GO:0009055">
    <property type="term" value="F:electron transfer activity"/>
    <property type="evidence" value="ECO:0007669"/>
    <property type="project" value="InterPro"/>
</dbReference>
<evidence type="ECO:0000313" key="25">
    <source>
        <dbReference type="Proteomes" id="UP001107961"/>
    </source>
</evidence>
<accession>A0A9Q3W8B0</accession>
<keyword evidence="5 19" id="KW-1003">Cell membrane</keyword>
<keyword evidence="18 19" id="KW-0472">Membrane</keyword>
<comment type="similarity">
    <text evidence="3 19">Belongs to the CcoP / FixP family.</text>
</comment>
<keyword evidence="11" id="KW-0677">Repeat</keyword>
<evidence type="ECO:0000256" key="20">
    <source>
        <dbReference type="PIRSR" id="PIRSR000006-1"/>
    </source>
</evidence>
<evidence type="ECO:0000256" key="19">
    <source>
        <dbReference type="PIRNR" id="PIRNR000006"/>
    </source>
</evidence>
<dbReference type="EMBL" id="JAJVKT010000021">
    <property type="protein sequence ID" value="MCE7510172.1"/>
    <property type="molecule type" value="Genomic_DNA"/>
</dbReference>
<feature type="domain" description="Cytochrome c" evidence="23">
    <location>
        <begin position="218"/>
        <end position="298"/>
    </location>
</feature>
<feature type="binding site" description="axial binding residue" evidence="20">
    <location>
        <position position="142"/>
    </location>
    <ligand>
        <name>heme c</name>
        <dbReference type="ChEBI" id="CHEBI:61717"/>
        <label>1</label>
    </ligand>
    <ligandPart>
        <name>Fe</name>
        <dbReference type="ChEBI" id="CHEBI:18248"/>
    </ligandPart>
</feature>
<reference evidence="24" key="1">
    <citation type="submission" date="2022-01" db="EMBL/GenBank/DDBJ databases">
        <authorList>
            <person name="Karlyshev A.V."/>
            <person name="Jaspars M."/>
        </authorList>
    </citation>
    <scope>NUCLEOTIDE SEQUENCE</scope>
    <source>
        <strain evidence="24">AGSA3-2</strain>
    </source>
</reference>
<dbReference type="AlphaFoldDB" id="A0A9Q3W8B0"/>
<comment type="subunit">
    <text evidence="19">Component of the cbb3-type cytochrome c oxidase.</text>
</comment>
<feature type="transmembrane region" description="Helical" evidence="22">
    <location>
        <begin position="6"/>
        <end position="26"/>
    </location>
</feature>
<evidence type="ECO:0000256" key="11">
    <source>
        <dbReference type="ARBA" id="ARBA00022737"/>
    </source>
</evidence>
<dbReference type="InterPro" id="IPR032858">
    <property type="entry name" value="CcoP_N"/>
</dbReference>
<comment type="pathway">
    <text evidence="2 19">Energy metabolism; oxidative phosphorylation.</text>
</comment>
<dbReference type="PIRSF" id="PIRSF000006">
    <property type="entry name" value="Cbb3-Cox_fixP"/>
    <property type="match status" value="1"/>
</dbReference>
<evidence type="ECO:0000256" key="21">
    <source>
        <dbReference type="PIRSR" id="PIRSR000006-2"/>
    </source>
</evidence>
<dbReference type="Pfam" id="PF14715">
    <property type="entry name" value="FixP_N"/>
    <property type="match status" value="1"/>
</dbReference>
<keyword evidence="10 19" id="KW-0479">Metal-binding</keyword>
<dbReference type="PROSITE" id="PS51007">
    <property type="entry name" value="CYTC"/>
    <property type="match status" value="2"/>
</dbReference>
<dbReference type="SUPFAM" id="SSF46626">
    <property type="entry name" value="Cytochrome c"/>
    <property type="match status" value="2"/>
</dbReference>
<dbReference type="InterPro" id="IPR036909">
    <property type="entry name" value="Cyt_c-like_dom_sf"/>
</dbReference>
<feature type="binding site" description="axial binding residue" evidence="20">
    <location>
        <position position="181"/>
    </location>
    <ligand>
        <name>heme c</name>
        <dbReference type="ChEBI" id="CHEBI:61717"/>
        <label>2</label>
    </ligand>
    <ligandPart>
        <name>Fe</name>
        <dbReference type="ChEBI" id="CHEBI:18248"/>
    </ligandPart>
</feature>
<dbReference type="PANTHER" id="PTHR33751">
    <property type="entry name" value="CBB3-TYPE CYTOCHROME C OXIDASE SUBUNIT FIXP"/>
    <property type="match status" value="1"/>
</dbReference>